<feature type="compositionally biased region" description="Acidic residues" evidence="1">
    <location>
        <begin position="53"/>
        <end position="69"/>
    </location>
</feature>
<name>A7TJU1_VANPO</name>
<feature type="compositionally biased region" description="Basic and acidic residues" evidence="1">
    <location>
        <begin position="1"/>
        <end position="13"/>
    </location>
</feature>
<dbReference type="InterPro" id="IPR013933">
    <property type="entry name" value="CRC_Rsc7/Swp82"/>
</dbReference>
<accession>A7TJU1</accession>
<feature type="compositionally biased region" description="Low complexity" evidence="1">
    <location>
        <begin position="15"/>
        <end position="34"/>
    </location>
</feature>
<evidence type="ECO:0000256" key="1">
    <source>
        <dbReference type="SAM" id="MobiDB-lite"/>
    </source>
</evidence>
<dbReference type="GO" id="GO:0006337">
    <property type="term" value="P:nucleosome disassembly"/>
    <property type="evidence" value="ECO:0007669"/>
    <property type="project" value="EnsemblFungi"/>
</dbReference>
<reference evidence="2 3" key="1">
    <citation type="journal article" date="2007" name="Proc. Natl. Acad. Sci. U.S.A.">
        <title>Independent sorting-out of thousands of duplicated gene pairs in two yeast species descended from a whole-genome duplication.</title>
        <authorList>
            <person name="Scannell D.R."/>
            <person name="Frank A.C."/>
            <person name="Conant G.C."/>
            <person name="Byrne K.P."/>
            <person name="Woolfit M."/>
            <person name="Wolfe K.H."/>
        </authorList>
    </citation>
    <scope>NUCLEOTIDE SEQUENCE [LARGE SCALE GENOMIC DNA]</scope>
    <source>
        <strain evidence="3">ATCC 22028 / DSM 70294 / BCRC 21397 / CBS 2163 / NBRC 10782 / NRRL Y-8283 / UCD 57-17</strain>
    </source>
</reference>
<dbReference type="AlphaFoldDB" id="A7TJU1"/>
<dbReference type="Pfam" id="PF08624">
    <property type="entry name" value="CRC_subunit"/>
    <property type="match status" value="1"/>
</dbReference>
<feature type="region of interest" description="Disordered" evidence="1">
    <location>
        <begin position="1"/>
        <end position="132"/>
    </location>
</feature>
<dbReference type="HOGENOM" id="CLU_022149_1_0_1"/>
<dbReference type="PhylomeDB" id="A7TJU1"/>
<dbReference type="OMA" id="STNWLYQ"/>
<sequence>MRTRGEPTAKDAATDEATATRRTSARSRSSSSKPNYKIDTSGLEIDTEHASDDEFVADEEEQAEADVDETEIKSEGKKEKDEGEEEEYKPNADRGRQNKRKIDKVISNTEGSETDRSRSASTATTPASKKVRMSVPVDNEPIIVRIVNEEYEFPEDPEGETKISKDGDLLDDRKFIVRTFTLVDRGDRKFMLATEPARAVGLRDSHLFFQHHPNLYRYSPSQGQKNDMIERGLIPYSYKSRQIGLVTARSVFREFGAKIIENGEEGVDDYYVTMPRPTRRIVENASRDHPKRLSKRGMEGLDLSAAVIDVNPARNAVEFFDRRSQMYPVNGSTTSSGARLNATNWLYQHAAACSRFNSDMYYDRVRVLLIEQQGLRDPYTNVLHLPQSTQSTKVIGWYKESTSNKKNKDSSSPAVIYETKIQDDDLTRISTGLASVPLEIFDGIVDDEIKQAIIEQQNYERKK</sequence>
<feature type="compositionally biased region" description="Basic and acidic residues" evidence="1">
    <location>
        <begin position="70"/>
        <end position="81"/>
    </location>
</feature>
<dbReference type="GeneID" id="5545738"/>
<dbReference type="GO" id="GO:0016586">
    <property type="term" value="C:RSC-type complex"/>
    <property type="evidence" value="ECO:0007669"/>
    <property type="project" value="EnsemblFungi"/>
</dbReference>
<dbReference type="FunCoup" id="A7TJU1">
    <property type="interactions" value="417"/>
</dbReference>
<feature type="compositionally biased region" description="Low complexity" evidence="1">
    <location>
        <begin position="119"/>
        <end position="128"/>
    </location>
</feature>
<evidence type="ECO:0008006" key="4">
    <source>
        <dbReference type="Google" id="ProtNLM"/>
    </source>
</evidence>
<dbReference type="EMBL" id="DS480403">
    <property type="protein sequence ID" value="EDO17520.1"/>
    <property type="molecule type" value="Genomic_DNA"/>
</dbReference>
<keyword evidence="3" id="KW-1185">Reference proteome</keyword>
<protein>
    <recommendedName>
        <fullName evidence="4">Chromatin structure-remodeling complex subunit RSC7</fullName>
    </recommendedName>
</protein>
<dbReference type="GO" id="GO:0006368">
    <property type="term" value="P:transcription elongation by RNA polymerase II"/>
    <property type="evidence" value="ECO:0007669"/>
    <property type="project" value="EnsemblFungi"/>
</dbReference>
<dbReference type="STRING" id="436907.A7TJU1"/>
<organism evidence="3">
    <name type="scientific">Vanderwaltozyma polyspora (strain ATCC 22028 / DSM 70294 / BCRC 21397 / CBS 2163 / NBRC 10782 / NRRL Y-8283 / UCD 57-17)</name>
    <name type="common">Kluyveromyces polysporus</name>
    <dbReference type="NCBI Taxonomy" id="436907"/>
    <lineage>
        <taxon>Eukaryota</taxon>
        <taxon>Fungi</taxon>
        <taxon>Dikarya</taxon>
        <taxon>Ascomycota</taxon>
        <taxon>Saccharomycotina</taxon>
        <taxon>Saccharomycetes</taxon>
        <taxon>Saccharomycetales</taxon>
        <taxon>Saccharomycetaceae</taxon>
        <taxon>Vanderwaltozyma</taxon>
    </lineage>
</organism>
<dbReference type="OrthoDB" id="5598844at2759"/>
<proteinExistence type="predicted"/>
<gene>
    <name evidence="2" type="ORF">Kpol_1058p57</name>
</gene>
<dbReference type="RefSeq" id="XP_001645378.1">
    <property type="nucleotide sequence ID" value="XM_001645328.1"/>
</dbReference>
<evidence type="ECO:0000313" key="3">
    <source>
        <dbReference type="Proteomes" id="UP000000267"/>
    </source>
</evidence>
<dbReference type="KEGG" id="vpo:Kpol_1058p57"/>
<dbReference type="eggNOG" id="ENOG502QW07">
    <property type="taxonomic scope" value="Eukaryota"/>
</dbReference>
<evidence type="ECO:0000313" key="2">
    <source>
        <dbReference type="EMBL" id="EDO17520.1"/>
    </source>
</evidence>
<dbReference type="InParanoid" id="A7TJU1"/>
<dbReference type="Proteomes" id="UP000000267">
    <property type="component" value="Unassembled WGS sequence"/>
</dbReference>